<dbReference type="AlphaFoldDB" id="A0A0G4MH60"/>
<feature type="compositionally biased region" description="Basic and acidic residues" evidence="1">
    <location>
        <begin position="125"/>
        <end position="136"/>
    </location>
</feature>
<evidence type="ECO:0000256" key="1">
    <source>
        <dbReference type="SAM" id="MobiDB-lite"/>
    </source>
</evidence>
<proteinExistence type="predicted"/>
<feature type="region of interest" description="Disordered" evidence="1">
    <location>
        <begin position="213"/>
        <end position="235"/>
    </location>
</feature>
<evidence type="ECO:0000313" key="3">
    <source>
        <dbReference type="EMBL" id="CRK33524.1"/>
    </source>
</evidence>
<feature type="domain" description="Bacteriophage T5 Orf172 DNA-binding" evidence="2">
    <location>
        <begin position="322"/>
        <end position="411"/>
    </location>
</feature>
<sequence length="1149" mass="127295">MNHVAVASVVENVSEGHGRATEVSESGSLVRVRKNSMEYMTSQCADMSLGARETDIFGGTEGEVMPSIEAGDDHVLESPTPKKRWAKRLAAQAHKAKTAANAIIKTGSRHGTPEVDGGRPWPWSPRRDRASSPSDDVKDAIMGVFQSLLPEKYKEQYSKRDKKDWLGFMQFVGICRQSVVAIFNSTQATEFYDDDDDDGGYYYRTRDSHAKVQSWSPARRRKHSNSFTSSTPATRPIRSRSRLALYCDQSHESEDEDEDFKENAIVDERIREFTDNIREEVGRGELYRRGTPRDPGPFISELYKHLTPQQRKEGVLYILEHTKVPNLFKIGWSKNSATSRLKQRENCYRYNTKIVYESPSRFFAAKKAERLSHIALRYQNVRVRECVHCGRGHHEFFKGSLKQVRNVVEALEKIVRNKAYEHVYGSGWILSENLHRIITHMAEPQLIRRLLLETERARISPENALPALRTVGHLLTQQLGSWNDIHGPGRKKTVDRSRKGSHVVPSVEDGNDHGRGSTTRRATLHSTTARVAQARRAGVPPKQRRKSLGDESYGDADLAGATRAAINDLIRSMLQQDNSEDKRAGSRNAKHTAQLIVINLGKIFYGDFINGVPRSHPVGLSGVLTISLQDSEAVTLKMKDPTKQTAATLQLAERQDYVSHVLKTLTILALIYVPASFAADVLQMGYIETRTEDGGLRLRASAGLALFAALALPNHDGYILTASFVISLILFQKARYNETSRISGIQIIMVNLLKAVLAANLCFVQLAVAHPKESKSDTTPAFQLPDYPSDQGYELLYVDPETHSLVHKKVDGVSKRGKYEDPVVSIIRKNKPEKFCRSYCPIQCASSKPQVKTIKTTTTVCTTTTATVCPYGCKTTVLSTVTAPRPVATVTRASTTVLTRLSTVRAPTSTILTTVTDTSTVTEVTTTTTTSVIPIGFKGDTPAPRGLDERDARVPSYLRRYSRQQICNACAVVYPPPRSPTQTVKKLVTATKTVTKTTTKRPSATITKVSTFTPSPTTRTRTTPTTVTTTRFTTTTPSTTRTITDFTTTTTTEEATATATICEGQQQVIGMSITPPGRFEELGNFKDSAGCCVACFRYQGCQSWAFLRSRDVNWCTIVVEFNFGDGTATAECPAGSGRRPVSVSAVRVG</sequence>
<feature type="region of interest" description="Disordered" evidence="1">
    <location>
        <begin position="108"/>
        <end position="136"/>
    </location>
</feature>
<organism evidence="3 4">
    <name type="scientific">Verticillium longisporum</name>
    <name type="common">Verticillium dahliae var. longisporum</name>
    <dbReference type="NCBI Taxonomy" id="100787"/>
    <lineage>
        <taxon>Eukaryota</taxon>
        <taxon>Fungi</taxon>
        <taxon>Dikarya</taxon>
        <taxon>Ascomycota</taxon>
        <taxon>Pezizomycotina</taxon>
        <taxon>Sordariomycetes</taxon>
        <taxon>Hypocreomycetidae</taxon>
        <taxon>Glomerellales</taxon>
        <taxon>Plectosphaerellaceae</taxon>
        <taxon>Verticillium</taxon>
    </lineage>
</organism>
<protein>
    <recommendedName>
        <fullName evidence="2">Bacteriophage T5 Orf172 DNA-binding domain-containing protein</fullName>
    </recommendedName>
</protein>
<dbReference type="Proteomes" id="UP000045706">
    <property type="component" value="Unassembled WGS sequence"/>
</dbReference>
<accession>A0A0G4MH60</accession>
<evidence type="ECO:0000259" key="2">
    <source>
        <dbReference type="SMART" id="SM00974"/>
    </source>
</evidence>
<feature type="compositionally biased region" description="Polar residues" evidence="1">
    <location>
        <begin position="516"/>
        <end position="530"/>
    </location>
</feature>
<dbReference type="SMART" id="SM00974">
    <property type="entry name" value="T5orf172"/>
    <property type="match status" value="1"/>
</dbReference>
<dbReference type="Pfam" id="PF10544">
    <property type="entry name" value="T5orf172"/>
    <property type="match status" value="1"/>
</dbReference>
<dbReference type="EMBL" id="CVQI01025669">
    <property type="protein sequence ID" value="CRK33524.1"/>
    <property type="molecule type" value="Genomic_DNA"/>
</dbReference>
<gene>
    <name evidence="3" type="ORF">BN1723_014741</name>
</gene>
<feature type="region of interest" description="Disordered" evidence="1">
    <location>
        <begin position="482"/>
        <end position="554"/>
    </location>
</feature>
<name>A0A0G4MH60_VERLO</name>
<reference evidence="4" key="1">
    <citation type="submission" date="2015-05" db="EMBL/GenBank/DDBJ databases">
        <authorList>
            <person name="Fogelqvist Johan"/>
        </authorList>
    </citation>
    <scope>NUCLEOTIDE SEQUENCE [LARGE SCALE GENOMIC DNA]</scope>
</reference>
<evidence type="ECO:0000313" key="4">
    <source>
        <dbReference type="Proteomes" id="UP000045706"/>
    </source>
</evidence>
<dbReference type="InterPro" id="IPR018306">
    <property type="entry name" value="Phage_T5_Orf172_DNA-bd"/>
</dbReference>